<name>A0A382ZNM6_9ZZZZ</name>
<evidence type="ECO:0008006" key="2">
    <source>
        <dbReference type="Google" id="ProtNLM"/>
    </source>
</evidence>
<reference evidence="1" key="1">
    <citation type="submission" date="2018-05" db="EMBL/GenBank/DDBJ databases">
        <authorList>
            <person name="Lanie J.A."/>
            <person name="Ng W.-L."/>
            <person name="Kazmierczak K.M."/>
            <person name="Andrzejewski T.M."/>
            <person name="Davidsen T.M."/>
            <person name="Wayne K.J."/>
            <person name="Tettelin H."/>
            <person name="Glass J.I."/>
            <person name="Rusch D."/>
            <person name="Podicherti R."/>
            <person name="Tsui H.-C.T."/>
            <person name="Winkler M.E."/>
        </authorList>
    </citation>
    <scope>NUCLEOTIDE SEQUENCE</scope>
</reference>
<dbReference type="SUPFAM" id="SSF53335">
    <property type="entry name" value="S-adenosyl-L-methionine-dependent methyltransferases"/>
    <property type="match status" value="1"/>
</dbReference>
<accession>A0A382ZNM6</accession>
<gene>
    <name evidence="1" type="ORF">METZ01_LOCUS449744</name>
</gene>
<dbReference type="AlphaFoldDB" id="A0A382ZNM6"/>
<dbReference type="EMBL" id="UINC01185270">
    <property type="protein sequence ID" value="SVD96890.1"/>
    <property type="molecule type" value="Genomic_DNA"/>
</dbReference>
<sequence length="25" mass="2776">MHGRTVLEMGCGNGSLMQHLLAWHP</sequence>
<protein>
    <recommendedName>
        <fullName evidence="2">Methyltransferase domain-containing protein</fullName>
    </recommendedName>
</protein>
<dbReference type="InterPro" id="IPR029063">
    <property type="entry name" value="SAM-dependent_MTases_sf"/>
</dbReference>
<feature type="non-terminal residue" evidence="1">
    <location>
        <position position="25"/>
    </location>
</feature>
<evidence type="ECO:0000313" key="1">
    <source>
        <dbReference type="EMBL" id="SVD96890.1"/>
    </source>
</evidence>
<proteinExistence type="predicted"/>
<organism evidence="1">
    <name type="scientific">marine metagenome</name>
    <dbReference type="NCBI Taxonomy" id="408172"/>
    <lineage>
        <taxon>unclassified sequences</taxon>
        <taxon>metagenomes</taxon>
        <taxon>ecological metagenomes</taxon>
    </lineage>
</organism>